<feature type="compositionally biased region" description="Basic and acidic residues" evidence="1">
    <location>
        <begin position="150"/>
        <end position="162"/>
    </location>
</feature>
<evidence type="ECO:0000256" key="1">
    <source>
        <dbReference type="SAM" id="MobiDB-lite"/>
    </source>
</evidence>
<dbReference type="AlphaFoldDB" id="A0AAD6BZE7"/>
<gene>
    <name evidence="2" type="ORF">N7458_010243</name>
</gene>
<feature type="region of interest" description="Disordered" evidence="1">
    <location>
        <begin position="135"/>
        <end position="212"/>
    </location>
</feature>
<keyword evidence="3" id="KW-1185">Reference proteome</keyword>
<accession>A0AAD6BZE7</accession>
<evidence type="ECO:0008006" key="4">
    <source>
        <dbReference type="Google" id="ProtNLM"/>
    </source>
</evidence>
<protein>
    <recommendedName>
        <fullName evidence="4">Myb-like domain-containing protein</fullName>
    </recommendedName>
</protein>
<feature type="compositionally biased region" description="Polar residues" evidence="1">
    <location>
        <begin position="314"/>
        <end position="323"/>
    </location>
</feature>
<comment type="caution">
    <text evidence="2">The sequence shown here is derived from an EMBL/GenBank/DDBJ whole genome shotgun (WGS) entry which is preliminary data.</text>
</comment>
<feature type="region of interest" description="Disordered" evidence="1">
    <location>
        <begin position="308"/>
        <end position="348"/>
    </location>
</feature>
<proteinExistence type="predicted"/>
<feature type="compositionally biased region" description="Polar residues" evidence="1">
    <location>
        <begin position="63"/>
        <end position="91"/>
    </location>
</feature>
<name>A0AAD6BZE7_9EURO</name>
<feature type="compositionally biased region" description="Basic and acidic residues" evidence="1">
    <location>
        <begin position="173"/>
        <end position="182"/>
    </location>
</feature>
<reference evidence="2" key="1">
    <citation type="submission" date="2022-12" db="EMBL/GenBank/DDBJ databases">
        <authorList>
            <person name="Petersen C."/>
        </authorList>
    </citation>
    <scope>NUCLEOTIDE SEQUENCE</scope>
    <source>
        <strain evidence="2">IBT 16125</strain>
    </source>
</reference>
<dbReference type="Proteomes" id="UP001213681">
    <property type="component" value="Unassembled WGS sequence"/>
</dbReference>
<organism evidence="2 3">
    <name type="scientific">Penicillium daleae</name>
    <dbReference type="NCBI Taxonomy" id="63821"/>
    <lineage>
        <taxon>Eukaryota</taxon>
        <taxon>Fungi</taxon>
        <taxon>Dikarya</taxon>
        <taxon>Ascomycota</taxon>
        <taxon>Pezizomycotina</taxon>
        <taxon>Eurotiomycetes</taxon>
        <taxon>Eurotiomycetidae</taxon>
        <taxon>Eurotiales</taxon>
        <taxon>Aspergillaceae</taxon>
        <taxon>Penicillium</taxon>
    </lineage>
</organism>
<feature type="region of interest" description="Disordered" evidence="1">
    <location>
        <begin position="57"/>
        <end position="91"/>
    </location>
</feature>
<dbReference type="GeneID" id="81603868"/>
<evidence type="ECO:0000313" key="3">
    <source>
        <dbReference type="Proteomes" id="UP001213681"/>
    </source>
</evidence>
<dbReference type="RefSeq" id="XP_056762474.1">
    <property type="nucleotide sequence ID" value="XM_056913625.1"/>
</dbReference>
<sequence length="348" mass="39766">MSRCPGSSRSREELQGYYEPVGPNWTGVETPAFQSSFMGVTPSPYCTEPMVPHPAILTPISLPDSTFRPSPALSQTHQSQEYPSQDYSYNISNSLQPQGLGINLQFPSEYPRTAAPITNYAYTSNDQHYGMGYTPNMSPAAPAPKRMKRTSSDMRTPSRDTRTPLSILPDPEGVERLERERSQSTPGPAPMPPKPRAAGRGRRDPKAEEEDAFVEELREQNVSWKRVRRMFFERFNQDATEARLQMRLNRRKKERVGRWEEHDVQLLLSASDMWEIERYQFIAEKMKELGCTKEYTPDQCRAQLRHLEAKQRHTNSGSNSPSVISELVESPTNPPPTSRKRARQEFDD</sequence>
<dbReference type="EMBL" id="JAPVEA010000008">
    <property type="protein sequence ID" value="KAJ5439245.1"/>
    <property type="molecule type" value="Genomic_DNA"/>
</dbReference>
<reference evidence="2" key="2">
    <citation type="journal article" date="2023" name="IMA Fungus">
        <title>Comparative genomic study of the Penicillium genus elucidates a diverse pangenome and 15 lateral gene transfer events.</title>
        <authorList>
            <person name="Petersen C."/>
            <person name="Sorensen T."/>
            <person name="Nielsen M.R."/>
            <person name="Sondergaard T.E."/>
            <person name="Sorensen J.L."/>
            <person name="Fitzpatrick D.A."/>
            <person name="Frisvad J.C."/>
            <person name="Nielsen K.L."/>
        </authorList>
    </citation>
    <scope>NUCLEOTIDE SEQUENCE</scope>
    <source>
        <strain evidence="2">IBT 16125</strain>
    </source>
</reference>
<evidence type="ECO:0000313" key="2">
    <source>
        <dbReference type="EMBL" id="KAJ5439245.1"/>
    </source>
</evidence>